<organism evidence="2 3">
    <name type="scientific">Cichlidogyrus casuarinus</name>
    <dbReference type="NCBI Taxonomy" id="1844966"/>
    <lineage>
        <taxon>Eukaryota</taxon>
        <taxon>Metazoa</taxon>
        <taxon>Spiralia</taxon>
        <taxon>Lophotrochozoa</taxon>
        <taxon>Platyhelminthes</taxon>
        <taxon>Monogenea</taxon>
        <taxon>Monopisthocotylea</taxon>
        <taxon>Dactylogyridea</taxon>
        <taxon>Ancyrocephalidae</taxon>
        <taxon>Cichlidogyrus</taxon>
    </lineage>
</organism>
<proteinExistence type="predicted"/>
<comment type="caution">
    <text evidence="2">The sequence shown here is derived from an EMBL/GenBank/DDBJ whole genome shotgun (WGS) entry which is preliminary data.</text>
</comment>
<dbReference type="InterPro" id="IPR026794">
    <property type="entry name" value="ADISSP"/>
</dbReference>
<sequence length="210" mass="23421">MDEGADAMGSVITVTVPDEAGADDRVLEVGLGMLGQYTIYEVKFLLSDDHLHNPGVTHDDNCCGLQLIHSVGAFNAGISLSLIRCSYASNVDERDVLWIYVMDRMSEHSLSRLMGKRDIIIEFSYSFEGHELVLRLTTGNVSRVLETYFLKRKDDNAHDQLELIFRATALGKNHGTPSLHVGVHKLGHTPDYEESDVQTEWQNAADDLED</sequence>
<reference evidence="2 3" key="1">
    <citation type="submission" date="2024-11" db="EMBL/GenBank/DDBJ databases">
        <title>Adaptive evolution of stress response genes in parasites aligns with host niche diversity.</title>
        <authorList>
            <person name="Hahn C."/>
            <person name="Resl P."/>
        </authorList>
    </citation>
    <scope>NUCLEOTIDE SEQUENCE [LARGE SCALE GENOMIC DNA]</scope>
    <source>
        <strain evidence="2">EGGRZ-B1_66</strain>
        <tissue evidence="2">Body</tissue>
    </source>
</reference>
<dbReference type="Pfam" id="PF15006">
    <property type="entry name" value="DUF4517"/>
    <property type="match status" value="1"/>
</dbReference>
<dbReference type="AlphaFoldDB" id="A0ABD2QJG4"/>
<protein>
    <submittedName>
        <fullName evidence="2">Uncharacterized protein</fullName>
    </submittedName>
</protein>
<feature type="region of interest" description="Disordered" evidence="1">
    <location>
        <begin position="190"/>
        <end position="210"/>
    </location>
</feature>
<evidence type="ECO:0000313" key="2">
    <source>
        <dbReference type="EMBL" id="KAL3319690.1"/>
    </source>
</evidence>
<gene>
    <name evidence="2" type="ORF">Ciccas_001636</name>
</gene>
<keyword evidence="3" id="KW-1185">Reference proteome</keyword>
<evidence type="ECO:0000256" key="1">
    <source>
        <dbReference type="SAM" id="MobiDB-lite"/>
    </source>
</evidence>
<evidence type="ECO:0000313" key="3">
    <source>
        <dbReference type="Proteomes" id="UP001626550"/>
    </source>
</evidence>
<name>A0ABD2QJG4_9PLAT</name>
<dbReference type="Proteomes" id="UP001626550">
    <property type="component" value="Unassembled WGS sequence"/>
</dbReference>
<accession>A0ABD2QJG4</accession>
<dbReference type="EMBL" id="JBJKFK010000110">
    <property type="protein sequence ID" value="KAL3319690.1"/>
    <property type="molecule type" value="Genomic_DNA"/>
</dbReference>